<dbReference type="Proteomes" id="UP001519887">
    <property type="component" value="Unassembled WGS sequence"/>
</dbReference>
<dbReference type="InterPro" id="IPR002347">
    <property type="entry name" value="SDR_fam"/>
</dbReference>
<comment type="caution">
    <text evidence="1">The sequence shown here is derived from an EMBL/GenBank/DDBJ whole genome shotgun (WGS) entry which is preliminary data.</text>
</comment>
<dbReference type="SUPFAM" id="SSF51735">
    <property type="entry name" value="NAD(P)-binding Rossmann-fold domains"/>
    <property type="match status" value="1"/>
</dbReference>
<organism evidence="1 2">
    <name type="scientific">Paenibacillus sepulcri</name>
    <dbReference type="NCBI Taxonomy" id="359917"/>
    <lineage>
        <taxon>Bacteria</taxon>
        <taxon>Bacillati</taxon>
        <taxon>Bacillota</taxon>
        <taxon>Bacilli</taxon>
        <taxon>Bacillales</taxon>
        <taxon>Paenibacillaceae</taxon>
        <taxon>Paenibacillus</taxon>
    </lineage>
</organism>
<protein>
    <submittedName>
        <fullName evidence="1">SDR family NAD(P)-dependent oxidoreductase</fullName>
    </submittedName>
</protein>
<reference evidence="1 2" key="1">
    <citation type="submission" date="2021-07" db="EMBL/GenBank/DDBJ databases">
        <title>Paenibacillus radiodurans sp. nov., isolated from the southeastern edge of Tengger Desert.</title>
        <authorList>
            <person name="Zhang G."/>
        </authorList>
    </citation>
    <scope>NUCLEOTIDE SEQUENCE [LARGE SCALE GENOMIC DNA]</scope>
    <source>
        <strain evidence="1 2">CCM 7311</strain>
    </source>
</reference>
<dbReference type="Pfam" id="PF00106">
    <property type="entry name" value="adh_short"/>
    <property type="match status" value="1"/>
</dbReference>
<sequence>MSGGRLERKTAVVTGSGSGIGMAIALRFAAEGANVVVNDIADAGRDVA</sequence>
<accession>A0ABS7CC33</accession>
<dbReference type="Gene3D" id="3.40.50.720">
    <property type="entry name" value="NAD(P)-binding Rossmann-like Domain"/>
    <property type="match status" value="1"/>
</dbReference>
<keyword evidence="2" id="KW-1185">Reference proteome</keyword>
<evidence type="ECO:0000313" key="2">
    <source>
        <dbReference type="Proteomes" id="UP001519887"/>
    </source>
</evidence>
<proteinExistence type="predicted"/>
<feature type="non-terminal residue" evidence="1">
    <location>
        <position position="48"/>
    </location>
</feature>
<gene>
    <name evidence="1" type="ORF">K0U00_30995</name>
</gene>
<dbReference type="EMBL" id="JAHZIK010001211">
    <property type="protein sequence ID" value="MBW7458477.1"/>
    <property type="molecule type" value="Genomic_DNA"/>
</dbReference>
<evidence type="ECO:0000313" key="1">
    <source>
        <dbReference type="EMBL" id="MBW7458477.1"/>
    </source>
</evidence>
<dbReference type="InterPro" id="IPR036291">
    <property type="entry name" value="NAD(P)-bd_dom_sf"/>
</dbReference>
<name>A0ABS7CC33_9BACL</name>